<keyword evidence="3" id="KW-1185">Reference proteome</keyword>
<evidence type="ECO:0000313" key="2">
    <source>
        <dbReference type="EMBL" id="KAK7832133.1"/>
    </source>
</evidence>
<sequence length="70" mass="8302">MMVTLTLKFGFAFNKKKLLHTHNDSESKDGGPQQYHRRGRVQCPLHRLLRLLRPQKAKRPQLHEQAERTQ</sequence>
<organism evidence="2 3">
    <name type="scientific">Myodes glareolus</name>
    <name type="common">Bank vole</name>
    <name type="synonym">Clethrionomys glareolus</name>
    <dbReference type="NCBI Taxonomy" id="447135"/>
    <lineage>
        <taxon>Eukaryota</taxon>
        <taxon>Metazoa</taxon>
        <taxon>Chordata</taxon>
        <taxon>Craniata</taxon>
        <taxon>Vertebrata</taxon>
        <taxon>Euteleostomi</taxon>
        <taxon>Mammalia</taxon>
        <taxon>Eutheria</taxon>
        <taxon>Euarchontoglires</taxon>
        <taxon>Glires</taxon>
        <taxon>Rodentia</taxon>
        <taxon>Myomorpha</taxon>
        <taxon>Muroidea</taxon>
        <taxon>Cricetidae</taxon>
        <taxon>Arvicolinae</taxon>
        <taxon>Myodes</taxon>
    </lineage>
</organism>
<reference evidence="2 3" key="1">
    <citation type="journal article" date="2023" name="bioRxiv">
        <title>Conserved and derived expression patterns and positive selection on dental genes reveal complex evolutionary context of ever-growing rodent molars.</title>
        <authorList>
            <person name="Calamari Z.T."/>
            <person name="Song A."/>
            <person name="Cohen E."/>
            <person name="Akter M."/>
            <person name="Roy R.D."/>
            <person name="Hallikas O."/>
            <person name="Christensen M.M."/>
            <person name="Li P."/>
            <person name="Marangoni P."/>
            <person name="Jernvall J."/>
            <person name="Klein O.D."/>
        </authorList>
    </citation>
    <scope>NUCLEOTIDE SEQUENCE [LARGE SCALE GENOMIC DNA]</scope>
    <source>
        <strain evidence="2">V071</strain>
    </source>
</reference>
<evidence type="ECO:0000313" key="3">
    <source>
        <dbReference type="Proteomes" id="UP001488838"/>
    </source>
</evidence>
<evidence type="ECO:0000256" key="1">
    <source>
        <dbReference type="SAM" id="MobiDB-lite"/>
    </source>
</evidence>
<gene>
    <name evidence="2" type="ORF">U0070_015280</name>
</gene>
<dbReference type="EMBL" id="JBBHLL010000011">
    <property type="protein sequence ID" value="KAK7832133.1"/>
    <property type="molecule type" value="Genomic_DNA"/>
</dbReference>
<dbReference type="Proteomes" id="UP001488838">
    <property type="component" value="Unassembled WGS sequence"/>
</dbReference>
<feature type="region of interest" description="Disordered" evidence="1">
    <location>
        <begin position="19"/>
        <end position="40"/>
    </location>
</feature>
<dbReference type="AlphaFoldDB" id="A0AAW0K081"/>
<accession>A0AAW0K081</accession>
<comment type="caution">
    <text evidence="2">The sequence shown here is derived from an EMBL/GenBank/DDBJ whole genome shotgun (WGS) entry which is preliminary data.</text>
</comment>
<name>A0AAW0K081_MYOGA</name>
<proteinExistence type="predicted"/>
<protein>
    <submittedName>
        <fullName evidence="2">Uncharacterized protein</fullName>
    </submittedName>
</protein>